<evidence type="ECO:0000313" key="11">
    <source>
        <dbReference type="EMBL" id="ESP01319.1"/>
    </source>
</evidence>
<keyword evidence="6" id="KW-0963">Cytoplasm</keyword>
<evidence type="ECO:0000256" key="8">
    <source>
        <dbReference type="ARBA" id="ARBA00022786"/>
    </source>
</evidence>
<dbReference type="InterPro" id="IPR015915">
    <property type="entry name" value="Kelch-typ_b-propeller"/>
</dbReference>
<dbReference type="Gene3D" id="1.25.40.420">
    <property type="match status" value="1"/>
</dbReference>
<dbReference type="EMBL" id="KB200521">
    <property type="protein sequence ID" value="ESP01319.1"/>
    <property type="molecule type" value="Genomic_DNA"/>
</dbReference>
<accession>V4ABE2</accession>
<dbReference type="OMA" id="TECLTEY"/>
<dbReference type="SUPFAM" id="SSF54695">
    <property type="entry name" value="POZ domain"/>
    <property type="match status" value="1"/>
</dbReference>
<gene>
    <name evidence="11" type="ORF">LOTGIDRAFT_157498</name>
</gene>
<keyword evidence="9" id="KW-0539">Nucleus</keyword>
<evidence type="ECO:0000256" key="9">
    <source>
        <dbReference type="ARBA" id="ARBA00023242"/>
    </source>
</evidence>
<dbReference type="Pfam" id="PF01344">
    <property type="entry name" value="Kelch_1"/>
    <property type="match status" value="2"/>
</dbReference>
<dbReference type="FunFam" id="1.25.40.420:FF:000001">
    <property type="entry name" value="Kelch-like family member 12"/>
    <property type="match status" value="1"/>
</dbReference>
<dbReference type="RefSeq" id="XP_009047953.1">
    <property type="nucleotide sequence ID" value="XM_009049705.1"/>
</dbReference>
<evidence type="ECO:0000256" key="6">
    <source>
        <dbReference type="ARBA" id="ARBA00022490"/>
    </source>
</evidence>
<dbReference type="InterPro" id="IPR011705">
    <property type="entry name" value="BACK"/>
</dbReference>
<dbReference type="Pfam" id="PF00651">
    <property type="entry name" value="BTB"/>
    <property type="match status" value="1"/>
</dbReference>
<sequence length="556" mass="62275">MHFTIMKHPKEALEIMNILLRTNKLCDVTLAVGEEKFLVHKIVLAAASPYFRAMFTGGMREEEMSVIHLHGISACTLSSLIEFAYTAEIRINELNVCYLLSAATMFQMTHVVEACSVFLEHQLDPSNCIGISNFASEHGCTELESKAKTFILKNFCEVIKCDEFLMLSPCQMISLIKQDELNIKCESEVFQAVIRWVEYDPDKRLLKLENLLNAVRLHFLSPCFLESQLKGCKILQKMPQCLQTLSEKLKKLQLHEKCPERPRRFSPLVVFCAGGYLRQSLSNFECYNPQLNQWSRLPDLLVPRSGLSACHARGTLYVIGGRNNSPDGNMDSASADMYDTLRNAWTPRTPMTVPRNRVGVAVIDNMIYAVGGSQGQQHHCSAERYDPDLDQWKAVASMSTKRIGVGCAVVNRLLFAVGGYDGQNRLRSVERYNPEKDEWNFVAPMNTMRSGAGVATMDSFIYAVGGYDSNCQLRTVERYCVESNTWKFVASMNSPRSALSVAVIDDKLYALGGYDGEDFLSSVECYDADKDEWAECTNMTCGRSGHGVSVGAEPST</sequence>
<keyword evidence="12" id="KW-1185">Reference proteome</keyword>
<evidence type="ECO:0000256" key="7">
    <source>
        <dbReference type="ARBA" id="ARBA00022737"/>
    </source>
</evidence>
<dbReference type="InterPro" id="IPR017096">
    <property type="entry name" value="BTB-kelch_protein"/>
</dbReference>
<dbReference type="PANTHER" id="PTHR24412:SF401">
    <property type="entry name" value="FI11917P"/>
    <property type="match status" value="1"/>
</dbReference>
<dbReference type="AlphaFoldDB" id="V4ABE2"/>
<reference evidence="11 12" key="1">
    <citation type="journal article" date="2013" name="Nature">
        <title>Insights into bilaterian evolution from three spiralian genomes.</title>
        <authorList>
            <person name="Simakov O."/>
            <person name="Marletaz F."/>
            <person name="Cho S.J."/>
            <person name="Edsinger-Gonzales E."/>
            <person name="Havlak P."/>
            <person name="Hellsten U."/>
            <person name="Kuo D.H."/>
            <person name="Larsson T."/>
            <person name="Lv J."/>
            <person name="Arendt D."/>
            <person name="Savage R."/>
            <person name="Osoegawa K."/>
            <person name="de Jong P."/>
            <person name="Grimwood J."/>
            <person name="Chapman J.A."/>
            <person name="Shapiro H."/>
            <person name="Aerts A."/>
            <person name="Otillar R.P."/>
            <person name="Terry A.Y."/>
            <person name="Boore J.L."/>
            <person name="Grigoriev I.V."/>
            <person name="Lindberg D.R."/>
            <person name="Seaver E.C."/>
            <person name="Weisblat D.A."/>
            <person name="Putnam N.H."/>
            <person name="Rokhsar D.S."/>
        </authorList>
    </citation>
    <scope>NUCLEOTIDE SEQUENCE [LARGE SCALE GENOMIC DNA]</scope>
</reference>
<dbReference type="Pfam" id="PF24681">
    <property type="entry name" value="Kelch_KLHDC2_KLHL20_DRC7"/>
    <property type="match status" value="1"/>
</dbReference>
<evidence type="ECO:0000256" key="4">
    <source>
        <dbReference type="ARBA" id="ARBA00005288"/>
    </source>
</evidence>
<evidence type="ECO:0000256" key="3">
    <source>
        <dbReference type="ARBA" id="ARBA00004906"/>
    </source>
</evidence>
<dbReference type="KEGG" id="lgi:LOTGIDRAFT_157498"/>
<dbReference type="InterPro" id="IPR000210">
    <property type="entry name" value="BTB/POZ_dom"/>
</dbReference>
<organism evidence="11 12">
    <name type="scientific">Lottia gigantea</name>
    <name type="common">Giant owl limpet</name>
    <dbReference type="NCBI Taxonomy" id="225164"/>
    <lineage>
        <taxon>Eukaryota</taxon>
        <taxon>Metazoa</taxon>
        <taxon>Spiralia</taxon>
        <taxon>Lophotrochozoa</taxon>
        <taxon>Mollusca</taxon>
        <taxon>Gastropoda</taxon>
        <taxon>Patellogastropoda</taxon>
        <taxon>Lottioidea</taxon>
        <taxon>Lottiidae</taxon>
        <taxon>Lottia</taxon>
    </lineage>
</organism>
<dbReference type="Gene3D" id="2.120.10.80">
    <property type="entry name" value="Kelch-type beta propeller"/>
    <property type="match status" value="1"/>
</dbReference>
<dbReference type="GO" id="GO:0005737">
    <property type="term" value="C:cytoplasm"/>
    <property type="evidence" value="ECO:0007669"/>
    <property type="project" value="UniProtKB-SubCell"/>
</dbReference>
<keyword evidence="7" id="KW-0677">Repeat</keyword>
<dbReference type="CTD" id="20237385"/>
<comment type="pathway">
    <text evidence="3">Protein modification; protein ubiquitination.</text>
</comment>
<protein>
    <recommendedName>
        <fullName evidence="10">BTB domain-containing protein</fullName>
    </recommendedName>
</protein>
<evidence type="ECO:0000256" key="1">
    <source>
        <dbReference type="ARBA" id="ARBA00004123"/>
    </source>
</evidence>
<dbReference type="UniPathway" id="UPA00143"/>
<dbReference type="HOGENOM" id="CLU_004253_13_2_1"/>
<dbReference type="Gene3D" id="3.30.710.10">
    <property type="entry name" value="Potassium Channel Kv1.1, Chain A"/>
    <property type="match status" value="1"/>
</dbReference>
<dbReference type="FunFam" id="2.120.10.80:FF:000024">
    <property type="entry name" value="Kelch-like ECH-associated protein 1"/>
    <property type="match status" value="1"/>
</dbReference>
<dbReference type="Pfam" id="PF07707">
    <property type="entry name" value="BACK"/>
    <property type="match status" value="1"/>
</dbReference>
<dbReference type="SMART" id="SM00612">
    <property type="entry name" value="Kelch"/>
    <property type="match status" value="6"/>
</dbReference>
<dbReference type="PANTHER" id="PTHR24412">
    <property type="entry name" value="KELCH PROTEIN"/>
    <property type="match status" value="1"/>
</dbReference>
<proteinExistence type="inferred from homology"/>
<keyword evidence="8" id="KW-0833">Ubl conjugation pathway</keyword>
<dbReference type="SUPFAM" id="SSF117281">
    <property type="entry name" value="Kelch motif"/>
    <property type="match status" value="1"/>
</dbReference>
<dbReference type="GeneID" id="20237385"/>
<dbReference type="InterPro" id="IPR011333">
    <property type="entry name" value="SKP1/BTB/POZ_sf"/>
</dbReference>
<dbReference type="Proteomes" id="UP000030746">
    <property type="component" value="Unassembled WGS sequence"/>
</dbReference>
<evidence type="ECO:0000256" key="5">
    <source>
        <dbReference type="ARBA" id="ARBA00022441"/>
    </source>
</evidence>
<keyword evidence="5" id="KW-0880">Kelch repeat</keyword>
<comment type="similarity">
    <text evidence="4">Belongs to the KEAP1 family.</text>
</comment>
<evidence type="ECO:0000313" key="12">
    <source>
        <dbReference type="Proteomes" id="UP000030746"/>
    </source>
</evidence>
<feature type="domain" description="BTB" evidence="10">
    <location>
        <begin position="26"/>
        <end position="93"/>
    </location>
</feature>
<dbReference type="OrthoDB" id="45365at2759"/>
<dbReference type="FunFam" id="3.30.710.10:FF:000001">
    <property type="entry name" value="Kelch-like family member 20"/>
    <property type="match status" value="1"/>
</dbReference>
<name>V4ABE2_LOTGI</name>
<evidence type="ECO:0000256" key="2">
    <source>
        <dbReference type="ARBA" id="ARBA00004496"/>
    </source>
</evidence>
<evidence type="ECO:0000259" key="10">
    <source>
        <dbReference type="PROSITE" id="PS50097"/>
    </source>
</evidence>
<dbReference type="SMART" id="SM00875">
    <property type="entry name" value="BACK"/>
    <property type="match status" value="1"/>
</dbReference>
<dbReference type="STRING" id="225164.V4ABE2"/>
<dbReference type="InterPro" id="IPR047098">
    <property type="entry name" value="KEAP1_BACK"/>
</dbReference>
<dbReference type="GO" id="GO:0005634">
    <property type="term" value="C:nucleus"/>
    <property type="evidence" value="ECO:0007669"/>
    <property type="project" value="UniProtKB-SubCell"/>
</dbReference>
<dbReference type="GO" id="GO:0016567">
    <property type="term" value="P:protein ubiquitination"/>
    <property type="evidence" value="ECO:0007669"/>
    <property type="project" value="UniProtKB-UniPathway"/>
</dbReference>
<comment type="subcellular location">
    <subcellularLocation>
        <location evidence="2">Cytoplasm</location>
    </subcellularLocation>
    <subcellularLocation>
        <location evidence="1">Nucleus</location>
    </subcellularLocation>
</comment>
<dbReference type="CDD" id="cd18458">
    <property type="entry name" value="BACK_KLHL19_KEAP1"/>
    <property type="match status" value="1"/>
</dbReference>
<dbReference type="SMART" id="SM00225">
    <property type="entry name" value="BTB"/>
    <property type="match status" value="1"/>
</dbReference>
<dbReference type="PROSITE" id="PS50097">
    <property type="entry name" value="BTB"/>
    <property type="match status" value="1"/>
</dbReference>
<dbReference type="PIRSF" id="PIRSF037037">
    <property type="entry name" value="Kelch-like_protein_gigaxonin"/>
    <property type="match status" value="1"/>
</dbReference>
<dbReference type="InterPro" id="IPR006652">
    <property type="entry name" value="Kelch_1"/>
</dbReference>